<evidence type="ECO:0000313" key="4">
    <source>
        <dbReference type="Proteomes" id="UP000658656"/>
    </source>
</evidence>
<evidence type="ECO:0000256" key="1">
    <source>
        <dbReference type="PIRSR" id="PIRSR015853-1"/>
    </source>
</evidence>
<reference evidence="3" key="1">
    <citation type="journal article" date="2014" name="Int. J. Syst. Evol. Microbiol.">
        <title>Complete genome sequence of Corynebacterium casei LMG S-19264T (=DSM 44701T), isolated from a smear-ripened cheese.</title>
        <authorList>
            <consortium name="US DOE Joint Genome Institute (JGI-PGF)"/>
            <person name="Walter F."/>
            <person name="Albersmeier A."/>
            <person name="Kalinowski J."/>
            <person name="Ruckert C."/>
        </authorList>
    </citation>
    <scope>NUCLEOTIDE SEQUENCE</scope>
    <source>
        <strain evidence="3">CGMCC 4.7679</strain>
    </source>
</reference>
<feature type="binding site" evidence="2">
    <location>
        <position position="8"/>
    </location>
    <ligand>
        <name>Zn(2+)</name>
        <dbReference type="ChEBI" id="CHEBI:29105"/>
        <label>2</label>
    </ligand>
</feature>
<gene>
    <name evidence="3" type="ORF">GCM10017566_47030</name>
</gene>
<keyword evidence="2" id="KW-0479">Metal-binding</keyword>
<dbReference type="RefSeq" id="WP_145933793.1">
    <property type="nucleotide sequence ID" value="NZ_BNAV01000007.1"/>
</dbReference>
<dbReference type="Pfam" id="PF04951">
    <property type="entry name" value="Peptidase_M55"/>
    <property type="match status" value="1"/>
</dbReference>
<organism evidence="3 4">
    <name type="scientific">Amycolatopsis bartoniae</name>
    <dbReference type="NCBI Taxonomy" id="941986"/>
    <lineage>
        <taxon>Bacteria</taxon>
        <taxon>Bacillati</taxon>
        <taxon>Actinomycetota</taxon>
        <taxon>Actinomycetes</taxon>
        <taxon>Pseudonocardiales</taxon>
        <taxon>Pseudonocardiaceae</taxon>
        <taxon>Amycolatopsis</taxon>
    </lineage>
</organism>
<dbReference type="PIRSF" id="PIRSF015853">
    <property type="entry name" value="Pep_DppA"/>
    <property type="match status" value="1"/>
</dbReference>
<dbReference type="InterPro" id="IPR007035">
    <property type="entry name" value="Peptidase_M55"/>
</dbReference>
<dbReference type="Proteomes" id="UP000658656">
    <property type="component" value="Unassembled WGS sequence"/>
</dbReference>
<comment type="caution">
    <text evidence="3">The sequence shown here is derived from an EMBL/GenBank/DDBJ whole genome shotgun (WGS) entry which is preliminary data.</text>
</comment>
<evidence type="ECO:0000313" key="3">
    <source>
        <dbReference type="EMBL" id="GHF67877.1"/>
    </source>
</evidence>
<feature type="binding site" evidence="2">
    <location>
        <position position="133"/>
    </location>
    <ligand>
        <name>Zn(2+)</name>
        <dbReference type="ChEBI" id="CHEBI:29105"/>
        <label>2</label>
    </ligand>
</feature>
<dbReference type="InterPro" id="IPR027476">
    <property type="entry name" value="DppA_N"/>
</dbReference>
<feature type="binding site" evidence="2">
    <location>
        <position position="104"/>
    </location>
    <ligand>
        <name>Zn(2+)</name>
        <dbReference type="ChEBI" id="CHEBI:29105"/>
        <label>2</label>
    </ligand>
</feature>
<sequence length="281" mass="29067">MQVYLSVDLEGVAGVATFDQILRGGSGYPRAQALMTAEANAAIRGAFAGGATEVVVSDSHGTMDNLLVAELDPRARIVTGGPRPACMAQGLSREAVVAIFLGYHAAAGAPGVLSHTFSANFTQVRINGEPVSEAEVNALYAADRAVPVGVLTGDDRICAVAREAFPGVRTVETKQAIGWSATNSLSPAAAGAMIEDVVAHAVTEGPRLSVPPVPERLELEVDFATALGADLAATTPGTGRPAAHTLRYSTSSVDELLRAIMAWYYLAALAAQQSAAQALRR</sequence>
<feature type="binding site" evidence="2">
    <location>
        <position position="8"/>
    </location>
    <ligand>
        <name>Zn(2+)</name>
        <dbReference type="ChEBI" id="CHEBI:29105"/>
        <label>1</label>
    </ligand>
</feature>
<feature type="binding site" evidence="2">
    <location>
        <position position="60"/>
    </location>
    <ligand>
        <name>Zn(2+)</name>
        <dbReference type="ChEBI" id="CHEBI:29105"/>
        <label>2</label>
    </ligand>
</feature>
<protein>
    <submittedName>
        <fullName evidence="3">Peptidase</fullName>
    </submittedName>
</protein>
<name>A0A8H9MF37_9PSEU</name>
<evidence type="ECO:0000256" key="2">
    <source>
        <dbReference type="PIRSR" id="PIRSR015853-2"/>
    </source>
</evidence>
<dbReference type="SUPFAM" id="SSF63992">
    <property type="entry name" value="Dipeptide transport protein"/>
    <property type="match status" value="1"/>
</dbReference>
<dbReference type="InterPro" id="IPR036177">
    <property type="entry name" value="Peptidase_M55_sf"/>
</dbReference>
<dbReference type="Gene3D" id="3.30.1360.130">
    <property type="entry name" value="Dipeptide transport protein"/>
    <property type="match status" value="1"/>
</dbReference>
<keyword evidence="4" id="KW-1185">Reference proteome</keyword>
<dbReference type="OrthoDB" id="9785420at2"/>
<dbReference type="Gene3D" id="3.40.50.10780">
    <property type="entry name" value="Dipeptide transport protein"/>
    <property type="match status" value="1"/>
</dbReference>
<dbReference type="CDD" id="cd08663">
    <property type="entry name" value="DAP_dppA_1"/>
    <property type="match status" value="1"/>
</dbReference>
<reference evidence="3" key="2">
    <citation type="submission" date="2020-09" db="EMBL/GenBank/DDBJ databases">
        <authorList>
            <person name="Sun Q."/>
            <person name="Zhou Y."/>
        </authorList>
    </citation>
    <scope>NUCLEOTIDE SEQUENCE</scope>
    <source>
        <strain evidence="3">CGMCC 4.7679</strain>
    </source>
</reference>
<proteinExistence type="predicted"/>
<dbReference type="GO" id="GO:0046872">
    <property type="term" value="F:metal ion binding"/>
    <property type="evidence" value="ECO:0007669"/>
    <property type="project" value="UniProtKB-KW"/>
</dbReference>
<dbReference type="EMBL" id="BNAV01000007">
    <property type="protein sequence ID" value="GHF67877.1"/>
    <property type="molecule type" value="Genomic_DNA"/>
</dbReference>
<feature type="active site" description="Nucleophile" evidence="1">
    <location>
        <position position="115"/>
    </location>
</feature>
<keyword evidence="2" id="KW-0862">Zinc</keyword>
<feature type="binding site" evidence="2">
    <location>
        <position position="10"/>
    </location>
    <ligand>
        <name>Zn(2+)</name>
        <dbReference type="ChEBI" id="CHEBI:29105"/>
        <label>1</label>
    </ligand>
</feature>
<accession>A0A8H9MF37</accession>
<dbReference type="AlphaFoldDB" id="A0A8H9MF37"/>